<dbReference type="EMBL" id="JACIDO010000013">
    <property type="protein sequence ID" value="MBB3937920.1"/>
    <property type="molecule type" value="Genomic_DNA"/>
</dbReference>
<protein>
    <submittedName>
        <fullName evidence="1">Uncharacterized protein</fullName>
    </submittedName>
</protein>
<gene>
    <name evidence="1" type="ORF">GGR05_004089</name>
</gene>
<evidence type="ECO:0000313" key="1">
    <source>
        <dbReference type="EMBL" id="MBB3937920.1"/>
    </source>
</evidence>
<name>A0A7W6FWH2_9HYPH</name>
<keyword evidence="2" id="KW-1185">Reference proteome</keyword>
<accession>A0A7W6FWH2</accession>
<dbReference type="OrthoDB" id="8264995at2"/>
<comment type="caution">
    <text evidence="1">The sequence shown here is derived from an EMBL/GenBank/DDBJ whole genome shotgun (WGS) entry which is preliminary data.</text>
</comment>
<organism evidence="1 2">
    <name type="scientific">Aureimonas phyllosphaerae</name>
    <dbReference type="NCBI Taxonomy" id="1166078"/>
    <lineage>
        <taxon>Bacteria</taxon>
        <taxon>Pseudomonadati</taxon>
        <taxon>Pseudomonadota</taxon>
        <taxon>Alphaproteobacteria</taxon>
        <taxon>Hyphomicrobiales</taxon>
        <taxon>Aurantimonadaceae</taxon>
        <taxon>Aureimonas</taxon>
    </lineage>
</organism>
<dbReference type="AlphaFoldDB" id="A0A7W6FWH2"/>
<dbReference type="Proteomes" id="UP000531216">
    <property type="component" value="Unassembled WGS sequence"/>
</dbReference>
<dbReference type="RefSeq" id="WP_090966179.1">
    <property type="nucleotide sequence ID" value="NZ_FOOA01000025.1"/>
</dbReference>
<sequence length="288" mass="31330">MTNGLASLPTHNASEAGKKLIGIEHLLQWAYRQELPKVGGGSRSGGIGIAGGWDAVSRFGELGTLVDVSANGFGCVPDLWSDGEAEPHADALAVAASVDRLADMRCEWEEGYDVLSDVEGITDAERAESNRLGFDIARAKGDQLAALVMRVAMIGRAPTWEGHGPVERRVELGPKGQPAWYRLVERSEGEGRAPVMVEMDGFDARRRRPFEGAFQKHYLDPHPAMLAGERLDYQAWVAALAFLSSDLDGCLVAHRVAPSLRRPWPWEDEGVVTFRPRILPVQSPLAGV</sequence>
<proteinExistence type="predicted"/>
<evidence type="ECO:0000313" key="2">
    <source>
        <dbReference type="Proteomes" id="UP000531216"/>
    </source>
</evidence>
<reference evidence="1 2" key="1">
    <citation type="submission" date="2020-08" db="EMBL/GenBank/DDBJ databases">
        <title>Genomic Encyclopedia of Type Strains, Phase IV (KMG-IV): sequencing the most valuable type-strain genomes for metagenomic binning, comparative biology and taxonomic classification.</title>
        <authorList>
            <person name="Goeker M."/>
        </authorList>
    </citation>
    <scope>NUCLEOTIDE SEQUENCE [LARGE SCALE GENOMIC DNA]</scope>
    <source>
        <strain evidence="1 2">DSM 25024</strain>
    </source>
</reference>